<dbReference type="EMBL" id="JAKUCV010003630">
    <property type="protein sequence ID" value="KAJ4838164.1"/>
    <property type="molecule type" value="Genomic_DNA"/>
</dbReference>
<organism evidence="2 3">
    <name type="scientific">Turnera subulata</name>
    <dbReference type="NCBI Taxonomy" id="218843"/>
    <lineage>
        <taxon>Eukaryota</taxon>
        <taxon>Viridiplantae</taxon>
        <taxon>Streptophyta</taxon>
        <taxon>Embryophyta</taxon>
        <taxon>Tracheophyta</taxon>
        <taxon>Spermatophyta</taxon>
        <taxon>Magnoliopsida</taxon>
        <taxon>eudicotyledons</taxon>
        <taxon>Gunneridae</taxon>
        <taxon>Pentapetalae</taxon>
        <taxon>rosids</taxon>
        <taxon>fabids</taxon>
        <taxon>Malpighiales</taxon>
        <taxon>Passifloraceae</taxon>
        <taxon>Turnera</taxon>
    </lineage>
</organism>
<evidence type="ECO:0000313" key="2">
    <source>
        <dbReference type="EMBL" id="KAJ4838164.1"/>
    </source>
</evidence>
<accession>A0A9Q0FWT3</accession>
<sequence>MAKFPISADPRGDSQRSGRGGDRILAPRGPAKYEMTINIAQKLPEKKIPSTQAKARRRSAKDAEPSIQRRAHSAFFLTQGTVSTLDGVEEAVLLGGVLDVGLQEEAIHLGVDVLDGDLKAIEGARLGDLDLLHEPPGEVLEDDAVEGGEEGEDVGDEVLLVRGQGLALAEVLGEVHLLVQSCR</sequence>
<feature type="region of interest" description="Disordered" evidence="1">
    <location>
        <begin position="44"/>
        <end position="67"/>
    </location>
</feature>
<evidence type="ECO:0000256" key="1">
    <source>
        <dbReference type="SAM" id="MobiDB-lite"/>
    </source>
</evidence>
<comment type="caution">
    <text evidence="2">The sequence shown here is derived from an EMBL/GenBank/DDBJ whole genome shotgun (WGS) entry which is preliminary data.</text>
</comment>
<reference evidence="2" key="2">
    <citation type="journal article" date="2023" name="Plants (Basel)">
        <title>Annotation of the Turnera subulata (Passifloraceae) Draft Genome Reveals the S-Locus Evolved after the Divergence of Turneroideae from Passifloroideae in a Stepwise Manner.</title>
        <authorList>
            <person name="Henning P.M."/>
            <person name="Roalson E.H."/>
            <person name="Mir W."/>
            <person name="McCubbin A.G."/>
            <person name="Shore J.S."/>
        </authorList>
    </citation>
    <scope>NUCLEOTIDE SEQUENCE</scope>
    <source>
        <strain evidence="2">F60SS</strain>
    </source>
</reference>
<dbReference type="OrthoDB" id="7599968at2759"/>
<dbReference type="Proteomes" id="UP001141552">
    <property type="component" value="Unassembled WGS sequence"/>
</dbReference>
<proteinExistence type="predicted"/>
<dbReference type="AlphaFoldDB" id="A0A9Q0FWT3"/>
<name>A0A9Q0FWT3_9ROSI</name>
<feature type="region of interest" description="Disordered" evidence="1">
    <location>
        <begin position="1"/>
        <end position="30"/>
    </location>
</feature>
<evidence type="ECO:0000313" key="3">
    <source>
        <dbReference type="Proteomes" id="UP001141552"/>
    </source>
</evidence>
<gene>
    <name evidence="2" type="ORF">Tsubulata_029901</name>
</gene>
<reference evidence="2" key="1">
    <citation type="submission" date="2022-02" db="EMBL/GenBank/DDBJ databases">
        <authorList>
            <person name="Henning P.M."/>
            <person name="McCubbin A.G."/>
            <person name="Shore J.S."/>
        </authorList>
    </citation>
    <scope>NUCLEOTIDE SEQUENCE</scope>
    <source>
        <strain evidence="2">F60SS</strain>
        <tissue evidence="2">Leaves</tissue>
    </source>
</reference>
<keyword evidence="3" id="KW-1185">Reference proteome</keyword>
<feature type="compositionally biased region" description="Basic and acidic residues" evidence="1">
    <location>
        <begin position="10"/>
        <end position="22"/>
    </location>
</feature>
<protein>
    <submittedName>
        <fullName evidence="2">Uncharacterized protein</fullName>
    </submittedName>
</protein>